<evidence type="ECO:0000256" key="4">
    <source>
        <dbReference type="PIRNR" id="PIRNR006181"/>
    </source>
</evidence>
<proteinExistence type="inferred from homology"/>
<dbReference type="PIRSF" id="PIRSF006181">
    <property type="entry name" value="EbsC_YbaK"/>
    <property type="match status" value="1"/>
</dbReference>
<comment type="similarity">
    <text evidence="1 4">Belongs to the prolyl-tRNA editing family. YbaK/EbsC subfamily.</text>
</comment>
<keyword evidence="7" id="KW-1185">Reference proteome</keyword>
<dbReference type="GO" id="GO:0006412">
    <property type="term" value="P:translation"/>
    <property type="evidence" value="ECO:0007669"/>
    <property type="project" value="UniProtKB-KW"/>
</dbReference>
<dbReference type="InterPro" id="IPR007214">
    <property type="entry name" value="YbaK/aa-tRNA-synth-assoc-dom"/>
</dbReference>
<sequence>MMSSKAPVTQAVRVLRERKVEYTEHLYKYEEKGGTTVSARELGVDEHAVVKTLIMEDENKRPLIVLMHGDREVGTGMLAKQIGVKKVHPCDPKTADKHSGYQVGGTSPFGTRHAMPVYMEASIAALPVIYINGGKRGFLIGVDPREAIRVLSPTLVNAAA</sequence>
<evidence type="ECO:0000256" key="2">
    <source>
        <dbReference type="ARBA" id="ARBA00022917"/>
    </source>
</evidence>
<dbReference type="GO" id="GO:0002161">
    <property type="term" value="F:aminoacyl-tRNA deacylase activity"/>
    <property type="evidence" value="ECO:0007669"/>
    <property type="project" value="InterPro"/>
</dbReference>
<evidence type="ECO:0000313" key="6">
    <source>
        <dbReference type="EMBL" id="POZ60762.1"/>
    </source>
</evidence>
<dbReference type="Pfam" id="PF04073">
    <property type="entry name" value="tRNA_edit"/>
    <property type="match status" value="1"/>
</dbReference>
<dbReference type="InterPro" id="IPR036754">
    <property type="entry name" value="YbaK/aa-tRNA-synt-asso_dom_sf"/>
</dbReference>
<organism evidence="6 7">
    <name type="scientific">Chromobacterium alticapitis</name>
    <dbReference type="NCBI Taxonomy" id="2073169"/>
    <lineage>
        <taxon>Bacteria</taxon>
        <taxon>Pseudomonadati</taxon>
        <taxon>Pseudomonadota</taxon>
        <taxon>Betaproteobacteria</taxon>
        <taxon>Neisseriales</taxon>
        <taxon>Chromobacteriaceae</taxon>
        <taxon>Chromobacterium</taxon>
    </lineage>
</organism>
<name>A0A2S5DCP8_9NEIS</name>
<keyword evidence="2 4" id="KW-0648">Protein biosynthesis</keyword>
<dbReference type="AlphaFoldDB" id="A0A2S5DCP8"/>
<keyword evidence="3 4" id="KW-0456">Lyase</keyword>
<gene>
    <name evidence="6" type="primary">ybaK</name>
    <name evidence="6" type="ORF">C2I19_17380</name>
</gene>
<dbReference type="EC" id="4.2.-.-" evidence="4"/>
<dbReference type="Gene3D" id="3.90.960.10">
    <property type="entry name" value="YbaK/aminoacyl-tRNA synthetase-associated domain"/>
    <property type="match status" value="1"/>
</dbReference>
<evidence type="ECO:0000259" key="5">
    <source>
        <dbReference type="Pfam" id="PF04073"/>
    </source>
</evidence>
<evidence type="ECO:0000313" key="7">
    <source>
        <dbReference type="Proteomes" id="UP000237082"/>
    </source>
</evidence>
<dbReference type="OrthoDB" id="9809296at2"/>
<dbReference type="PANTHER" id="PTHR30411:SF0">
    <property type="entry name" value="CYS-TRNA(PRO)_CYS-TRNA(CYS) DEACYLASE YBAK"/>
    <property type="match status" value="1"/>
</dbReference>
<dbReference type="EMBL" id="PQWB01000097">
    <property type="protein sequence ID" value="POZ60762.1"/>
    <property type="molecule type" value="Genomic_DNA"/>
</dbReference>
<accession>A0A2S5DCP8</accession>
<dbReference type="GO" id="GO:0016829">
    <property type="term" value="F:lyase activity"/>
    <property type="evidence" value="ECO:0007669"/>
    <property type="project" value="UniProtKB-KW"/>
</dbReference>
<evidence type="ECO:0000256" key="3">
    <source>
        <dbReference type="ARBA" id="ARBA00023239"/>
    </source>
</evidence>
<dbReference type="NCBIfam" id="TIGR00011">
    <property type="entry name" value="YbaK_EbsC"/>
    <property type="match status" value="1"/>
</dbReference>
<feature type="domain" description="YbaK/aminoacyl-tRNA synthetase-associated" evidence="5">
    <location>
        <begin position="38"/>
        <end position="147"/>
    </location>
</feature>
<evidence type="ECO:0000256" key="1">
    <source>
        <dbReference type="ARBA" id="ARBA00009798"/>
    </source>
</evidence>
<comment type="caution">
    <text evidence="6">The sequence shown here is derived from an EMBL/GenBank/DDBJ whole genome shotgun (WGS) entry which is preliminary data.</text>
</comment>
<dbReference type="PANTHER" id="PTHR30411">
    <property type="entry name" value="CYTOPLASMIC PROTEIN"/>
    <property type="match status" value="1"/>
</dbReference>
<dbReference type="CDD" id="cd00002">
    <property type="entry name" value="YbaK_deacylase"/>
    <property type="match status" value="1"/>
</dbReference>
<dbReference type="InterPro" id="IPR004369">
    <property type="entry name" value="Prolyl-tRNA_editing_YbaK/EbsC"/>
</dbReference>
<dbReference type="SUPFAM" id="SSF55826">
    <property type="entry name" value="YbaK/ProRS associated domain"/>
    <property type="match status" value="1"/>
</dbReference>
<dbReference type="Proteomes" id="UP000237082">
    <property type="component" value="Unassembled WGS sequence"/>
</dbReference>
<protein>
    <recommendedName>
        <fullName evidence="4">Cys-tRNA(Pro)/Cys-tRNA(Cys) deacylase</fullName>
        <ecNumber evidence="4">4.2.-.-</ecNumber>
    </recommendedName>
</protein>
<reference evidence="7" key="1">
    <citation type="submission" date="2018-02" db="EMBL/GenBank/DDBJ databases">
        <authorList>
            <person name="O'Hara-Hanley K."/>
            <person name="Soby S."/>
        </authorList>
    </citation>
    <scope>NUCLEOTIDE SEQUENCE [LARGE SCALE GENOMIC DNA]</scope>
    <source>
        <strain evidence="7">MWU14-2602</strain>
    </source>
</reference>